<evidence type="ECO:0000256" key="1">
    <source>
        <dbReference type="ARBA" id="ARBA00009667"/>
    </source>
</evidence>
<dbReference type="PATRIC" id="fig|1392998.3.peg.1099"/>
<keyword evidence="2" id="KW-0028">Amino-acid biosynthesis</keyword>
<organism evidence="3 4">
    <name type="scientific">Candidatus Methanoperedens nitratireducens</name>
    <dbReference type="NCBI Taxonomy" id="1392998"/>
    <lineage>
        <taxon>Archaea</taxon>
        <taxon>Methanobacteriati</taxon>
        <taxon>Methanobacteriota</taxon>
        <taxon>Stenosarchaea group</taxon>
        <taxon>Methanomicrobia</taxon>
        <taxon>Methanosarcinales</taxon>
        <taxon>ANME-2 cluster</taxon>
        <taxon>Candidatus Methanoperedentaceae</taxon>
        <taxon>Candidatus Methanoperedens</taxon>
    </lineage>
</organism>
<name>A0A062VB21_9EURY</name>
<dbReference type="EMBL" id="JMIY01000002">
    <property type="protein sequence ID" value="KCZ72505.1"/>
    <property type="molecule type" value="Genomic_DNA"/>
</dbReference>
<dbReference type="GO" id="GO:0000162">
    <property type="term" value="P:L-tryptophan biosynthetic process"/>
    <property type="evidence" value="ECO:0007669"/>
    <property type="project" value="TreeGrafter"/>
</dbReference>
<dbReference type="AlphaFoldDB" id="A0A062VB21"/>
<keyword evidence="4" id="KW-1185">Reference proteome</keyword>
<keyword evidence="2" id="KW-0368">Histidine biosynthesis</keyword>
<comment type="caution">
    <text evidence="3">The sequence shown here is derived from an EMBL/GenBank/DDBJ whole genome shotgun (WGS) entry which is preliminary data.</text>
</comment>
<reference evidence="3 4" key="1">
    <citation type="journal article" date="2013" name="Nature">
        <title>Anaerobic oxidation of methane coupled to nitrate reduction in a novel archaeal lineage.</title>
        <authorList>
            <person name="Haroon M.F."/>
            <person name="Hu S."/>
            <person name="Shi Y."/>
            <person name="Imelfort M."/>
            <person name="Keller J."/>
            <person name="Hugenholtz P."/>
            <person name="Yuan Z."/>
            <person name="Tyson G.W."/>
        </authorList>
    </citation>
    <scope>NUCLEOTIDE SEQUENCE [LARGE SCALE GENOMIC DNA]</scope>
    <source>
        <strain evidence="3 4">ANME-2d</strain>
    </source>
</reference>
<keyword evidence="3" id="KW-0413">Isomerase</keyword>
<dbReference type="Proteomes" id="UP000027153">
    <property type="component" value="Unassembled WGS sequence"/>
</dbReference>
<dbReference type="Pfam" id="PF00977">
    <property type="entry name" value="His_biosynth"/>
    <property type="match status" value="1"/>
</dbReference>
<dbReference type="OrthoDB" id="146815at2157"/>
<gene>
    <name evidence="3" type="ORF">ANME2D_00932</name>
</gene>
<dbReference type="InterPro" id="IPR013785">
    <property type="entry name" value="Aldolase_TIM"/>
</dbReference>
<dbReference type="Gene3D" id="3.20.20.70">
    <property type="entry name" value="Aldolase class I"/>
    <property type="match status" value="1"/>
</dbReference>
<dbReference type="EC" id="5.3.1.16" evidence="3"/>
<evidence type="ECO:0000313" key="4">
    <source>
        <dbReference type="Proteomes" id="UP000027153"/>
    </source>
</evidence>
<dbReference type="InterPro" id="IPR006062">
    <property type="entry name" value="His_biosynth"/>
</dbReference>
<sequence length="230" mass="24846">MFRIVFVLDILNGNAVHAVKGERSKYQPVQSRVCSSSDPLDIVSSLKPKEVYIADLDRLQHTGDNFELIKEISMNTRTMVDTGVEKLSDVEIYVGIADTVILGTETASLELIDMAAKLFPGVINVSIDIKNGSVLTKDRNMVMKPQELVELLNGYDIENIIVLDLNKVGTGTGIDVDFLQDIVGLSAHSILVGGGIRGMDDIDALEEIGVGGALVATAVHSGNIHMELLQ</sequence>
<dbReference type="GO" id="GO:0000105">
    <property type="term" value="P:L-histidine biosynthetic process"/>
    <property type="evidence" value="ECO:0007669"/>
    <property type="project" value="UniProtKB-KW"/>
</dbReference>
<protein>
    <submittedName>
        <fullName evidence="3">HisA/hisF family protein</fullName>
        <ecNumber evidence="3">5.3.1.16</ecNumber>
    </submittedName>
</protein>
<dbReference type="GO" id="GO:0005737">
    <property type="term" value="C:cytoplasm"/>
    <property type="evidence" value="ECO:0007669"/>
    <property type="project" value="TreeGrafter"/>
</dbReference>
<proteinExistence type="inferred from homology"/>
<dbReference type="GO" id="GO:0003949">
    <property type="term" value="F:1-(5-phosphoribosyl)-5-[(5-phosphoribosylamino)methylideneamino]imidazole-4-carboxamide isomerase activity"/>
    <property type="evidence" value="ECO:0007669"/>
    <property type="project" value="UniProtKB-EC"/>
</dbReference>
<evidence type="ECO:0000256" key="2">
    <source>
        <dbReference type="RuleBase" id="RU003657"/>
    </source>
</evidence>
<dbReference type="SUPFAM" id="SSF51366">
    <property type="entry name" value="Ribulose-phoshate binding barrel"/>
    <property type="match status" value="1"/>
</dbReference>
<dbReference type="InterPro" id="IPR044524">
    <property type="entry name" value="Isoase_HisA-like"/>
</dbReference>
<dbReference type="CDD" id="cd04723">
    <property type="entry name" value="HisA_HisF"/>
    <property type="match status" value="1"/>
</dbReference>
<dbReference type="InterPro" id="IPR011060">
    <property type="entry name" value="RibuloseP-bd_barrel"/>
</dbReference>
<accession>A0A062VB21</accession>
<dbReference type="RefSeq" id="WP_048089410.1">
    <property type="nucleotide sequence ID" value="NZ_JMIY01000002.1"/>
</dbReference>
<evidence type="ECO:0000313" key="3">
    <source>
        <dbReference type="EMBL" id="KCZ72505.1"/>
    </source>
</evidence>
<dbReference type="PANTHER" id="PTHR43090:SF2">
    <property type="entry name" value="1-(5-PHOSPHORIBOSYL)-5-[(5-PHOSPHORIBOSYLAMINO)METHYLIDENEAMINO] IMIDAZOLE-4-CARBOXAMIDE ISOMERASE"/>
    <property type="match status" value="1"/>
</dbReference>
<comment type="similarity">
    <text evidence="1 2">Belongs to the HisA/HisF family.</text>
</comment>
<dbReference type="PANTHER" id="PTHR43090">
    <property type="entry name" value="1-(5-PHOSPHORIBOSYL)-5-[(5-PHOSPHORIBOSYLAMINO)METHYLIDENEAMINO] IMIDAZOLE-4-CARBOXAMIDE ISOMERASE"/>
    <property type="match status" value="1"/>
</dbReference>